<keyword evidence="13" id="KW-1185">Reference proteome</keyword>
<keyword evidence="5 10" id="KW-0479">Metal-binding</keyword>
<evidence type="ECO:0000313" key="12">
    <source>
        <dbReference type="EMBL" id="THU31947.1"/>
    </source>
</evidence>
<evidence type="ECO:0000256" key="1">
    <source>
        <dbReference type="ARBA" id="ARBA00011955"/>
    </source>
</evidence>
<dbReference type="PANTHER" id="PTHR30040">
    <property type="entry name" value="THIAMINE BIOSYNTHESIS LIPOPROTEIN APBE"/>
    <property type="match status" value="1"/>
</dbReference>
<evidence type="ECO:0000256" key="4">
    <source>
        <dbReference type="ARBA" id="ARBA00022679"/>
    </source>
</evidence>
<feature type="binding site" evidence="11">
    <location>
        <position position="281"/>
    </location>
    <ligand>
        <name>Mg(2+)</name>
        <dbReference type="ChEBI" id="CHEBI:18420"/>
    </ligand>
</feature>
<protein>
    <recommendedName>
        <fullName evidence="2 10">FAD:protein FMN transferase</fullName>
        <ecNumber evidence="1 10">2.7.1.180</ecNumber>
    </recommendedName>
    <alternativeName>
        <fullName evidence="8 10">Flavin transferase</fullName>
    </alternativeName>
</protein>
<dbReference type="GO" id="GO:0046872">
    <property type="term" value="F:metal ion binding"/>
    <property type="evidence" value="ECO:0007669"/>
    <property type="project" value="UniProtKB-UniRule"/>
</dbReference>
<evidence type="ECO:0000313" key="13">
    <source>
        <dbReference type="Proteomes" id="UP000306918"/>
    </source>
</evidence>
<comment type="caution">
    <text evidence="12">The sequence shown here is derived from an EMBL/GenBank/DDBJ whole genome shotgun (WGS) entry which is preliminary data.</text>
</comment>
<evidence type="ECO:0000256" key="3">
    <source>
        <dbReference type="ARBA" id="ARBA00022630"/>
    </source>
</evidence>
<evidence type="ECO:0000256" key="9">
    <source>
        <dbReference type="ARBA" id="ARBA00048540"/>
    </source>
</evidence>
<evidence type="ECO:0000256" key="8">
    <source>
        <dbReference type="ARBA" id="ARBA00031306"/>
    </source>
</evidence>
<accession>A0A4S8HB28</accession>
<sequence length="342" mass="38000">MRYLCVLLVTCTAFLHQPVWRKIQINGKAQGTTYHITWYATDSTFGQQQIDSILQKIDTSLSIYNPQSLITQFNNNSNGVVMDNHFSTVFNKSMETYRQTGGIFDITVQPLVQAWGFGPQKVNGLPDSGTISSLKACVNSNNLYRQGNSLFKKKPCTRIDVNGIAQGYSVDILAAFLEAQGIVNYLVELGGEIRVKGHKQPGGEKMKIGIEAPGEDNFQLSMISKIIVIDSGAITTSGSYRKFYESEGKKISHIIDPRSGYPARNELISVTVYAKDAITADAYDNALMVMGLQKALQFVERRKDLAAHFIYRKANGAVADTASGRFYKLLQNAERRTLKAER</sequence>
<dbReference type="Proteomes" id="UP000306918">
    <property type="component" value="Unassembled WGS sequence"/>
</dbReference>
<dbReference type="GO" id="GO:0016740">
    <property type="term" value="F:transferase activity"/>
    <property type="evidence" value="ECO:0007669"/>
    <property type="project" value="UniProtKB-UniRule"/>
</dbReference>
<comment type="cofactor">
    <cofactor evidence="11">
        <name>Mg(2+)</name>
        <dbReference type="ChEBI" id="CHEBI:18420"/>
    </cofactor>
    <cofactor evidence="11">
        <name>Mn(2+)</name>
        <dbReference type="ChEBI" id="CHEBI:29035"/>
    </cofactor>
    <text evidence="11">Magnesium. Can also use manganese.</text>
</comment>
<evidence type="ECO:0000256" key="7">
    <source>
        <dbReference type="ARBA" id="ARBA00022842"/>
    </source>
</evidence>
<keyword evidence="4 10" id="KW-0808">Transferase</keyword>
<dbReference type="OrthoDB" id="9778595at2"/>
<dbReference type="PIRSF" id="PIRSF006268">
    <property type="entry name" value="ApbE"/>
    <property type="match status" value="1"/>
</dbReference>
<dbReference type="InterPro" id="IPR003374">
    <property type="entry name" value="ApbE-like_sf"/>
</dbReference>
<evidence type="ECO:0000256" key="6">
    <source>
        <dbReference type="ARBA" id="ARBA00022827"/>
    </source>
</evidence>
<comment type="similarity">
    <text evidence="10">Belongs to the ApbE family.</text>
</comment>
<evidence type="ECO:0000256" key="2">
    <source>
        <dbReference type="ARBA" id="ARBA00016337"/>
    </source>
</evidence>
<gene>
    <name evidence="12" type="ORF">FAM09_27575</name>
</gene>
<dbReference type="SUPFAM" id="SSF143631">
    <property type="entry name" value="ApbE-like"/>
    <property type="match status" value="1"/>
</dbReference>
<evidence type="ECO:0000256" key="5">
    <source>
        <dbReference type="ARBA" id="ARBA00022723"/>
    </source>
</evidence>
<dbReference type="PANTHER" id="PTHR30040:SF2">
    <property type="entry name" value="FAD:PROTEIN FMN TRANSFERASE"/>
    <property type="match status" value="1"/>
</dbReference>
<dbReference type="InterPro" id="IPR024932">
    <property type="entry name" value="ApbE"/>
</dbReference>
<name>A0A4S8HB28_9BACT</name>
<dbReference type="Pfam" id="PF02424">
    <property type="entry name" value="ApbE"/>
    <property type="match status" value="1"/>
</dbReference>
<dbReference type="RefSeq" id="WP_136580396.1">
    <property type="nucleotide sequence ID" value="NZ_STFF01000012.1"/>
</dbReference>
<dbReference type="EMBL" id="STFF01000012">
    <property type="protein sequence ID" value="THU31947.1"/>
    <property type="molecule type" value="Genomic_DNA"/>
</dbReference>
<comment type="catalytic activity">
    <reaction evidence="9 10">
        <text>L-threonyl-[protein] + FAD = FMN-L-threonyl-[protein] + AMP + H(+)</text>
        <dbReference type="Rhea" id="RHEA:36847"/>
        <dbReference type="Rhea" id="RHEA-COMP:11060"/>
        <dbReference type="Rhea" id="RHEA-COMP:11061"/>
        <dbReference type="ChEBI" id="CHEBI:15378"/>
        <dbReference type="ChEBI" id="CHEBI:30013"/>
        <dbReference type="ChEBI" id="CHEBI:57692"/>
        <dbReference type="ChEBI" id="CHEBI:74257"/>
        <dbReference type="ChEBI" id="CHEBI:456215"/>
        <dbReference type="EC" id="2.7.1.180"/>
    </reaction>
</comment>
<evidence type="ECO:0000256" key="11">
    <source>
        <dbReference type="PIRSR" id="PIRSR006268-2"/>
    </source>
</evidence>
<feature type="binding site" evidence="11">
    <location>
        <position position="163"/>
    </location>
    <ligand>
        <name>Mg(2+)</name>
        <dbReference type="ChEBI" id="CHEBI:18420"/>
    </ligand>
</feature>
<keyword evidence="7 10" id="KW-0460">Magnesium</keyword>
<keyword evidence="6 10" id="KW-0274">FAD</keyword>
<evidence type="ECO:0000256" key="10">
    <source>
        <dbReference type="PIRNR" id="PIRNR006268"/>
    </source>
</evidence>
<keyword evidence="3 10" id="KW-0285">Flavoprotein</keyword>
<dbReference type="Gene3D" id="3.10.520.10">
    <property type="entry name" value="ApbE-like domains"/>
    <property type="match status" value="1"/>
</dbReference>
<dbReference type="EC" id="2.7.1.180" evidence="1 10"/>
<reference evidence="12 13" key="1">
    <citation type="submission" date="2019-04" db="EMBL/GenBank/DDBJ databases">
        <title>Niastella caeni sp. nov., isolated from activated sludge.</title>
        <authorList>
            <person name="Sheng M."/>
        </authorList>
    </citation>
    <scope>NUCLEOTIDE SEQUENCE [LARGE SCALE GENOMIC DNA]</scope>
    <source>
        <strain evidence="12 13">HX-2-15</strain>
    </source>
</reference>
<dbReference type="AlphaFoldDB" id="A0A4S8HB28"/>
<proteinExistence type="inferred from homology"/>
<organism evidence="12 13">
    <name type="scientific">Niastella caeni</name>
    <dbReference type="NCBI Taxonomy" id="2569763"/>
    <lineage>
        <taxon>Bacteria</taxon>
        <taxon>Pseudomonadati</taxon>
        <taxon>Bacteroidota</taxon>
        <taxon>Chitinophagia</taxon>
        <taxon>Chitinophagales</taxon>
        <taxon>Chitinophagaceae</taxon>
        <taxon>Niastella</taxon>
    </lineage>
</organism>